<evidence type="ECO:0000256" key="6">
    <source>
        <dbReference type="ARBA" id="ARBA00023136"/>
    </source>
</evidence>
<dbReference type="EMBL" id="CP016757">
    <property type="protein sequence ID" value="ANZ44400.1"/>
    <property type="molecule type" value="Genomic_DNA"/>
</dbReference>
<dbReference type="PROSITE" id="PS50928">
    <property type="entry name" value="ABC_TM1"/>
    <property type="match status" value="1"/>
</dbReference>
<dbReference type="InterPro" id="IPR000515">
    <property type="entry name" value="MetI-like"/>
</dbReference>
<feature type="transmembrane region" description="Helical" evidence="7">
    <location>
        <begin position="9"/>
        <end position="27"/>
    </location>
</feature>
<dbReference type="STRING" id="1197717.BED41_04425"/>
<evidence type="ECO:0000256" key="5">
    <source>
        <dbReference type="ARBA" id="ARBA00022989"/>
    </source>
</evidence>
<comment type="subcellular location">
    <subcellularLocation>
        <location evidence="1 7">Cell membrane</location>
        <topology evidence="1 7">Multi-pass membrane protein</topology>
    </subcellularLocation>
</comment>
<keyword evidence="6 7" id="KW-0472">Membrane</keyword>
<keyword evidence="5 7" id="KW-1133">Transmembrane helix</keyword>
<evidence type="ECO:0000313" key="9">
    <source>
        <dbReference type="EMBL" id="ANZ44400.1"/>
    </source>
</evidence>
<dbReference type="GO" id="GO:0005886">
    <property type="term" value="C:plasma membrane"/>
    <property type="evidence" value="ECO:0007669"/>
    <property type="project" value="UniProtKB-SubCell"/>
</dbReference>
<dbReference type="PANTHER" id="PTHR43163:SF6">
    <property type="entry name" value="DIPEPTIDE TRANSPORT SYSTEM PERMEASE PROTEIN DPPB-RELATED"/>
    <property type="match status" value="1"/>
</dbReference>
<keyword evidence="3" id="KW-1003">Cell membrane</keyword>
<dbReference type="OrthoDB" id="9773221at2"/>
<dbReference type="Proteomes" id="UP000093044">
    <property type="component" value="Chromosome"/>
</dbReference>
<gene>
    <name evidence="9" type="ORF">BED41_04425</name>
</gene>
<accession>A0A1B2I350</accession>
<dbReference type="Gene3D" id="1.10.3720.10">
    <property type="entry name" value="MetI-like"/>
    <property type="match status" value="1"/>
</dbReference>
<dbReference type="GO" id="GO:0055085">
    <property type="term" value="P:transmembrane transport"/>
    <property type="evidence" value="ECO:0007669"/>
    <property type="project" value="InterPro"/>
</dbReference>
<evidence type="ECO:0000256" key="3">
    <source>
        <dbReference type="ARBA" id="ARBA00022475"/>
    </source>
</evidence>
<feature type="transmembrane region" description="Helical" evidence="7">
    <location>
        <begin position="226"/>
        <end position="248"/>
    </location>
</feature>
<evidence type="ECO:0000256" key="4">
    <source>
        <dbReference type="ARBA" id="ARBA00022692"/>
    </source>
</evidence>
<dbReference type="KEGG" id="cpor:BED41_04425"/>
<evidence type="ECO:0000256" key="7">
    <source>
        <dbReference type="RuleBase" id="RU363032"/>
    </source>
</evidence>
<dbReference type="Pfam" id="PF00528">
    <property type="entry name" value="BPD_transp_1"/>
    <property type="match status" value="1"/>
</dbReference>
<organism evidence="9 10">
    <name type="scientific">Cloacibacillus porcorum</name>
    <dbReference type="NCBI Taxonomy" id="1197717"/>
    <lineage>
        <taxon>Bacteria</taxon>
        <taxon>Thermotogati</taxon>
        <taxon>Synergistota</taxon>
        <taxon>Synergistia</taxon>
        <taxon>Synergistales</taxon>
        <taxon>Synergistaceae</taxon>
        <taxon>Cloacibacillus</taxon>
    </lineage>
</organism>
<dbReference type="Pfam" id="PF19300">
    <property type="entry name" value="BPD_transp_1_N"/>
    <property type="match status" value="1"/>
</dbReference>
<evidence type="ECO:0000256" key="1">
    <source>
        <dbReference type="ARBA" id="ARBA00004651"/>
    </source>
</evidence>
<keyword evidence="2 7" id="KW-0813">Transport</keyword>
<feature type="domain" description="ABC transmembrane type-1" evidence="8">
    <location>
        <begin position="94"/>
        <end position="295"/>
    </location>
</feature>
<dbReference type="GeneID" id="83057100"/>
<comment type="similarity">
    <text evidence="7">Belongs to the binding-protein-dependent transport system permease family.</text>
</comment>
<evidence type="ECO:0000313" key="10">
    <source>
        <dbReference type="Proteomes" id="UP000093044"/>
    </source>
</evidence>
<keyword evidence="4 7" id="KW-0812">Transmembrane</keyword>
<sequence length="305" mass="33622">MLKYTLKRIVSAALTIWFVITITFLIMHNLPGSPFTSARGLPDETRAALEAKYGLDKPLGVQYLTYLFNFVKGDFGVSYHKRGVTTRAIIESGFPYSAKIGLLAVAFILGFGIFFGVYAALRHNRLSDRVSMLLATLGTTIPSFVVATLYLYVFNKKLGIVPSYGAESFRDYIGPAFAIGAFSIAFITRLTRTSMLEVLQQDYIRTAKAKGLPSFVVMTRHALRNALIPVATYMGPCVASIVTGSFVVEKVFGIPGIGCLFTTSILNRDYSLILGVTVFYGVLLVLMVLLVDILYVLIDPRIKFD</sequence>
<dbReference type="InterPro" id="IPR035906">
    <property type="entry name" value="MetI-like_sf"/>
</dbReference>
<feature type="transmembrane region" description="Helical" evidence="7">
    <location>
        <begin position="172"/>
        <end position="191"/>
    </location>
</feature>
<dbReference type="AlphaFoldDB" id="A0A1B2I350"/>
<evidence type="ECO:0000256" key="2">
    <source>
        <dbReference type="ARBA" id="ARBA00022448"/>
    </source>
</evidence>
<dbReference type="SUPFAM" id="SSF161098">
    <property type="entry name" value="MetI-like"/>
    <property type="match status" value="1"/>
</dbReference>
<dbReference type="RefSeq" id="WP_066743494.1">
    <property type="nucleotide sequence ID" value="NZ_CP016757.1"/>
</dbReference>
<proteinExistence type="inferred from homology"/>
<name>A0A1B2I350_9BACT</name>
<feature type="transmembrane region" description="Helical" evidence="7">
    <location>
        <begin position="133"/>
        <end position="152"/>
    </location>
</feature>
<feature type="transmembrane region" description="Helical" evidence="7">
    <location>
        <begin position="100"/>
        <end position="121"/>
    </location>
</feature>
<dbReference type="CDD" id="cd06261">
    <property type="entry name" value="TM_PBP2"/>
    <property type="match status" value="1"/>
</dbReference>
<feature type="transmembrane region" description="Helical" evidence="7">
    <location>
        <begin position="270"/>
        <end position="298"/>
    </location>
</feature>
<evidence type="ECO:0000259" key="8">
    <source>
        <dbReference type="PROSITE" id="PS50928"/>
    </source>
</evidence>
<keyword evidence="10" id="KW-1185">Reference proteome</keyword>
<protein>
    <submittedName>
        <fullName evidence="9">Peptide ABC transporter permease</fullName>
    </submittedName>
</protein>
<dbReference type="InterPro" id="IPR045621">
    <property type="entry name" value="BPD_transp_1_N"/>
</dbReference>
<dbReference type="PANTHER" id="PTHR43163">
    <property type="entry name" value="DIPEPTIDE TRANSPORT SYSTEM PERMEASE PROTEIN DPPB-RELATED"/>
    <property type="match status" value="1"/>
</dbReference>
<reference evidence="9" key="1">
    <citation type="submission" date="2016-08" db="EMBL/GenBank/DDBJ databases">
        <title>Complete genome of Cloacibacillus porcorum.</title>
        <authorList>
            <person name="Looft T."/>
            <person name="Bayles D.O."/>
            <person name="Alt D.P."/>
        </authorList>
    </citation>
    <scope>NUCLEOTIDE SEQUENCE [LARGE SCALE GENOMIC DNA]</scope>
    <source>
        <strain evidence="9">CL-84</strain>
    </source>
</reference>